<evidence type="ECO:0000313" key="2">
    <source>
        <dbReference type="EMBL" id="GAA2665273.1"/>
    </source>
</evidence>
<organism evidence="2 3">
    <name type="scientific">Nonomuraea recticatena</name>
    <dbReference type="NCBI Taxonomy" id="46178"/>
    <lineage>
        <taxon>Bacteria</taxon>
        <taxon>Bacillati</taxon>
        <taxon>Actinomycetota</taxon>
        <taxon>Actinomycetes</taxon>
        <taxon>Streptosporangiales</taxon>
        <taxon>Streptosporangiaceae</taxon>
        <taxon>Nonomuraea</taxon>
    </lineage>
</organism>
<feature type="signal peptide" evidence="1">
    <location>
        <begin position="1"/>
        <end position="27"/>
    </location>
</feature>
<accession>A0ABP6EDQ8</accession>
<comment type="caution">
    <text evidence="2">The sequence shown here is derived from an EMBL/GenBank/DDBJ whole genome shotgun (WGS) entry which is preliminary data.</text>
</comment>
<reference evidence="3" key="1">
    <citation type="journal article" date="2019" name="Int. J. Syst. Evol. Microbiol.">
        <title>The Global Catalogue of Microorganisms (GCM) 10K type strain sequencing project: providing services to taxonomists for standard genome sequencing and annotation.</title>
        <authorList>
            <consortium name="The Broad Institute Genomics Platform"/>
            <consortium name="The Broad Institute Genome Sequencing Center for Infectious Disease"/>
            <person name="Wu L."/>
            <person name="Ma J."/>
        </authorList>
    </citation>
    <scope>NUCLEOTIDE SEQUENCE [LARGE SCALE GENOMIC DNA]</scope>
    <source>
        <strain evidence="3">JCM 6835</strain>
    </source>
</reference>
<feature type="chain" id="PRO_5046965013" evidence="1">
    <location>
        <begin position="28"/>
        <end position="132"/>
    </location>
</feature>
<evidence type="ECO:0000313" key="3">
    <source>
        <dbReference type="Proteomes" id="UP001501666"/>
    </source>
</evidence>
<proteinExistence type="predicted"/>
<dbReference type="Proteomes" id="UP001501666">
    <property type="component" value="Unassembled WGS sequence"/>
</dbReference>
<gene>
    <name evidence="2" type="ORF">GCM10010412_041440</name>
</gene>
<keyword evidence="3" id="KW-1185">Reference proteome</keyword>
<keyword evidence="1" id="KW-0732">Signal</keyword>
<protein>
    <submittedName>
        <fullName evidence="2">Uncharacterized protein</fullName>
    </submittedName>
</protein>
<name>A0ABP6EDQ8_9ACTN</name>
<evidence type="ECO:0000256" key="1">
    <source>
        <dbReference type="SAM" id="SignalP"/>
    </source>
</evidence>
<dbReference type="EMBL" id="BAAATE010000010">
    <property type="protein sequence ID" value="GAA2665273.1"/>
    <property type="molecule type" value="Genomic_DNA"/>
</dbReference>
<sequence length="132" mass="14110">MFKRFAAGAAAVLVSVLAFTAPVEASAEPYCEVVANAPTLSGGLVTGKGSVYCYNLNSSIIEWTVTLKNNAATPIVSDSASAEYVSGGRAWYPKVSQYDEAGGQQWCTELFVTINYRLHEGDNKVVCETASW</sequence>